<dbReference type="PANTHER" id="PTHR36933">
    <property type="entry name" value="SLL0788 PROTEIN"/>
    <property type="match status" value="1"/>
</dbReference>
<keyword evidence="1" id="KW-0812">Transmembrane</keyword>
<evidence type="ECO:0000313" key="4">
    <source>
        <dbReference type="Proteomes" id="UP001501570"/>
    </source>
</evidence>
<dbReference type="Pfam" id="PF03713">
    <property type="entry name" value="DUF305"/>
    <property type="match status" value="1"/>
</dbReference>
<dbReference type="InterPro" id="IPR005183">
    <property type="entry name" value="DUF305_CopM-like"/>
</dbReference>
<keyword evidence="1" id="KW-1133">Transmembrane helix</keyword>
<evidence type="ECO:0000313" key="3">
    <source>
        <dbReference type="EMBL" id="GAA5182492.1"/>
    </source>
</evidence>
<dbReference type="RefSeq" id="WP_345628105.1">
    <property type="nucleotide sequence ID" value="NZ_BAABJQ010000004.1"/>
</dbReference>
<dbReference type="EMBL" id="BAABJQ010000004">
    <property type="protein sequence ID" value="GAA5182492.1"/>
    <property type="molecule type" value="Genomic_DNA"/>
</dbReference>
<dbReference type="Gene3D" id="1.20.1260.10">
    <property type="match status" value="1"/>
</dbReference>
<keyword evidence="4" id="KW-1185">Reference proteome</keyword>
<feature type="transmembrane region" description="Helical" evidence="1">
    <location>
        <begin position="12"/>
        <end position="34"/>
    </location>
</feature>
<reference evidence="4" key="1">
    <citation type="journal article" date="2019" name="Int. J. Syst. Evol. Microbiol.">
        <title>The Global Catalogue of Microorganisms (GCM) 10K type strain sequencing project: providing services to taxonomists for standard genome sequencing and annotation.</title>
        <authorList>
            <consortium name="The Broad Institute Genomics Platform"/>
            <consortium name="The Broad Institute Genome Sequencing Center for Infectious Disease"/>
            <person name="Wu L."/>
            <person name="Ma J."/>
        </authorList>
    </citation>
    <scope>NUCLEOTIDE SEQUENCE [LARGE SCALE GENOMIC DNA]</scope>
    <source>
        <strain evidence="4">JCM 18304</strain>
    </source>
</reference>
<gene>
    <name evidence="3" type="ORF">GCM10023322_19610</name>
</gene>
<accession>A0ABP9RPI8</accession>
<keyword evidence="1" id="KW-0472">Membrane</keyword>
<protein>
    <submittedName>
        <fullName evidence="3">DUF305 domain-containing protein</fullName>
    </submittedName>
</protein>
<comment type="caution">
    <text evidence="3">The sequence shown here is derived from an EMBL/GenBank/DDBJ whole genome shotgun (WGS) entry which is preliminary data.</text>
</comment>
<evidence type="ECO:0000259" key="2">
    <source>
        <dbReference type="Pfam" id="PF03713"/>
    </source>
</evidence>
<feature type="domain" description="DUF305" evidence="2">
    <location>
        <begin position="46"/>
        <end position="201"/>
    </location>
</feature>
<dbReference type="InterPro" id="IPR012347">
    <property type="entry name" value="Ferritin-like"/>
</dbReference>
<evidence type="ECO:0000256" key="1">
    <source>
        <dbReference type="SAM" id="Phobius"/>
    </source>
</evidence>
<dbReference type="Proteomes" id="UP001501570">
    <property type="component" value="Unassembled WGS sequence"/>
</dbReference>
<organism evidence="3 4">
    <name type="scientific">Rugosimonospora acidiphila</name>
    <dbReference type="NCBI Taxonomy" id="556531"/>
    <lineage>
        <taxon>Bacteria</taxon>
        <taxon>Bacillati</taxon>
        <taxon>Actinomycetota</taxon>
        <taxon>Actinomycetes</taxon>
        <taxon>Micromonosporales</taxon>
        <taxon>Micromonosporaceae</taxon>
        <taxon>Rugosimonospora</taxon>
    </lineage>
</organism>
<name>A0ABP9RPI8_9ACTN</name>
<sequence length="211" mass="23012">MFGLFATPRRRALTIGTVVAVLALVIGFGAGWLAPSLRTPGDNSPEAGFARDMSTHHAQAVSMAMTAYPKATMPEVRQMAYDIALSQQNQIGVMQTWLRDWNLEPTGSQPKMAWMPGGTQELTPDGLMPGMATDAQLQQLSSATGKQVDILFCQLMLRHHLGGIHMIDALLQLSHNQQVRDLAQTMKTNQQAEVDQMQTLLTQLGAEPLSS</sequence>
<proteinExistence type="predicted"/>
<dbReference type="PANTHER" id="PTHR36933:SF1">
    <property type="entry name" value="SLL0788 PROTEIN"/>
    <property type="match status" value="1"/>
</dbReference>